<dbReference type="PANTHER" id="PTHR15629">
    <property type="entry name" value="SH3YL1 PROTEIN"/>
    <property type="match status" value="1"/>
</dbReference>
<dbReference type="InterPro" id="IPR036028">
    <property type="entry name" value="SH3-like_dom_sf"/>
</dbReference>
<dbReference type="FunCoup" id="B3RKJ1">
    <property type="interactions" value="183"/>
</dbReference>
<dbReference type="InterPro" id="IPR007461">
    <property type="entry name" value="Ysc84_actin-binding"/>
</dbReference>
<dbReference type="Proteomes" id="UP000009022">
    <property type="component" value="Unassembled WGS sequence"/>
</dbReference>
<dbReference type="GO" id="GO:1900027">
    <property type="term" value="P:regulation of ruffle assembly"/>
    <property type="evidence" value="ECO:0000318"/>
    <property type="project" value="GO_Central"/>
</dbReference>
<gene>
    <name evidence="6" type="ORF">TRIADDRAFT_18938</name>
</gene>
<dbReference type="STRING" id="10228.B3RKJ1"/>
<dbReference type="InterPro" id="IPR035511">
    <property type="entry name" value="SH3YL1_SH3"/>
</dbReference>
<dbReference type="GeneID" id="6749026"/>
<evidence type="ECO:0000256" key="3">
    <source>
        <dbReference type="ARBA" id="ARBA00022443"/>
    </source>
</evidence>
<dbReference type="OMA" id="SNCKARN"/>
<dbReference type="PRINTS" id="PR00452">
    <property type="entry name" value="SH3DOMAIN"/>
</dbReference>
<reference evidence="6 7" key="1">
    <citation type="journal article" date="2008" name="Nature">
        <title>The Trichoplax genome and the nature of placozoans.</title>
        <authorList>
            <person name="Srivastava M."/>
            <person name="Begovic E."/>
            <person name="Chapman J."/>
            <person name="Putnam N.H."/>
            <person name="Hellsten U."/>
            <person name="Kawashima T."/>
            <person name="Kuo A."/>
            <person name="Mitros T."/>
            <person name="Salamov A."/>
            <person name="Carpenter M.L."/>
            <person name="Signorovitch A.Y."/>
            <person name="Moreno M.A."/>
            <person name="Kamm K."/>
            <person name="Grimwood J."/>
            <person name="Schmutz J."/>
            <person name="Shapiro H."/>
            <person name="Grigoriev I.V."/>
            <person name="Buss L.W."/>
            <person name="Schierwater B."/>
            <person name="Dellaporta S.L."/>
            <person name="Rokhsar D.S."/>
        </authorList>
    </citation>
    <scope>NUCLEOTIDE SEQUENCE [LARGE SCALE GENOMIC DNA]</scope>
    <source>
        <strain evidence="6 7">Grell-BS-1999</strain>
    </source>
</reference>
<dbReference type="InterPro" id="IPR033643">
    <property type="entry name" value="SYLF_SH3YL1-like"/>
</dbReference>
<dbReference type="GO" id="GO:0032587">
    <property type="term" value="C:ruffle membrane"/>
    <property type="evidence" value="ECO:0000318"/>
    <property type="project" value="GO_Central"/>
</dbReference>
<dbReference type="SUPFAM" id="SSF50044">
    <property type="entry name" value="SH3-domain"/>
    <property type="match status" value="1"/>
</dbReference>
<dbReference type="RefSeq" id="XP_002108614.1">
    <property type="nucleotide sequence ID" value="XM_002108578.1"/>
</dbReference>
<organism evidence="6 7">
    <name type="scientific">Trichoplax adhaerens</name>
    <name type="common">Trichoplax reptans</name>
    <dbReference type="NCBI Taxonomy" id="10228"/>
    <lineage>
        <taxon>Eukaryota</taxon>
        <taxon>Metazoa</taxon>
        <taxon>Placozoa</taxon>
        <taxon>Uniplacotomia</taxon>
        <taxon>Trichoplacea</taxon>
        <taxon>Trichoplacidae</taxon>
        <taxon>Trichoplax</taxon>
    </lineage>
</organism>
<dbReference type="InterPro" id="IPR051702">
    <property type="entry name" value="SH3_domain_YSC84-like"/>
</dbReference>
<protein>
    <recommendedName>
        <fullName evidence="2">SH3 domain-containing YSC84-like protein 1</fullName>
    </recommendedName>
</protein>
<dbReference type="eggNOG" id="KOG1843">
    <property type="taxonomic scope" value="Eukaryota"/>
</dbReference>
<dbReference type="InParanoid" id="B3RKJ1"/>
<evidence type="ECO:0000313" key="7">
    <source>
        <dbReference type="Proteomes" id="UP000009022"/>
    </source>
</evidence>
<name>B3RKJ1_TRIAD</name>
<dbReference type="AlphaFoldDB" id="B3RKJ1"/>
<dbReference type="PhylomeDB" id="B3RKJ1"/>
<comment type="similarity">
    <text evidence="1">Belongs to the SH3YL1 family.</text>
</comment>
<keyword evidence="3 4" id="KW-0728">SH3 domain</keyword>
<feature type="domain" description="SH3" evidence="5">
    <location>
        <begin position="257"/>
        <end position="316"/>
    </location>
</feature>
<dbReference type="CDD" id="cd11841">
    <property type="entry name" value="SH3_SH3YL1_like"/>
    <property type="match status" value="1"/>
</dbReference>
<dbReference type="GO" id="GO:0035091">
    <property type="term" value="F:phosphatidylinositol binding"/>
    <property type="evidence" value="ECO:0000318"/>
    <property type="project" value="GO_Central"/>
</dbReference>
<evidence type="ECO:0000313" key="6">
    <source>
        <dbReference type="EMBL" id="EDV29412.1"/>
    </source>
</evidence>
<dbReference type="FunFam" id="2.30.30.40:FF:000100">
    <property type="entry name" value="SH3 domain-containing YSC84-like protein 1"/>
    <property type="match status" value="1"/>
</dbReference>
<dbReference type="PANTHER" id="PTHR15629:SF2">
    <property type="entry name" value="SH3 DOMAIN-CONTAINING YSC84-LIKE PROTEIN 1"/>
    <property type="match status" value="1"/>
</dbReference>
<evidence type="ECO:0000256" key="1">
    <source>
        <dbReference type="ARBA" id="ARBA00007761"/>
    </source>
</evidence>
<evidence type="ECO:0000259" key="5">
    <source>
        <dbReference type="PROSITE" id="PS50002"/>
    </source>
</evidence>
<dbReference type="PROSITE" id="PS50002">
    <property type="entry name" value="SH3"/>
    <property type="match status" value="1"/>
</dbReference>
<evidence type="ECO:0000256" key="2">
    <source>
        <dbReference type="ARBA" id="ARBA00019109"/>
    </source>
</evidence>
<accession>B3RKJ1</accession>
<proteinExistence type="inferred from homology"/>
<dbReference type="KEGG" id="tad:TRIADDRAFT_18938"/>
<dbReference type="CTD" id="6749026"/>
<dbReference type="CDD" id="cd11525">
    <property type="entry name" value="SYLF_SH3YL1_like"/>
    <property type="match status" value="1"/>
</dbReference>
<sequence>MVNNPIPKGLRSEAKKASRILMDFTQCDPKSKYIDKIIPPGIIVKAKGLAILTVFKGGFLVTARGGSGLVIARTPEGTWSAPSALGLAGLGGGFEIGVELTDFVIVLNSQAAVDAFSRNGNVTLGGNISVAAGPVGRNVEGDVTVKSISAIYTYSKTRGLFAGISLEGSALIERKDTNRRFYGGEISAREILSGEIPQPGEAQRLYDALEIHAENYIAYRDAKLQLTPGGMPLLPAPPLWMPSSQSASNYPMDQDWNNDLIVTTLYPFQGEKPCDLSFDVGERITVITRTADQDDWWEGKLNGKVGIFPANYVKFD</sequence>
<dbReference type="OrthoDB" id="443981at2759"/>
<evidence type="ECO:0000256" key="4">
    <source>
        <dbReference type="PROSITE-ProRule" id="PRU00192"/>
    </source>
</evidence>
<keyword evidence="7" id="KW-1185">Reference proteome</keyword>
<dbReference type="EMBL" id="DS985241">
    <property type="protein sequence ID" value="EDV29412.1"/>
    <property type="molecule type" value="Genomic_DNA"/>
</dbReference>
<dbReference type="InterPro" id="IPR001452">
    <property type="entry name" value="SH3_domain"/>
</dbReference>
<dbReference type="Pfam" id="PF14604">
    <property type="entry name" value="SH3_9"/>
    <property type="match status" value="1"/>
</dbReference>
<dbReference type="SMART" id="SM00326">
    <property type="entry name" value="SH3"/>
    <property type="match status" value="1"/>
</dbReference>
<dbReference type="Gene3D" id="2.30.30.40">
    <property type="entry name" value="SH3 Domains"/>
    <property type="match status" value="1"/>
</dbReference>
<dbReference type="HOGENOM" id="CLU_015320_2_1_1"/>
<dbReference type="Pfam" id="PF04366">
    <property type="entry name" value="Ysc84"/>
    <property type="match status" value="1"/>
</dbReference>